<dbReference type="EMBL" id="JBAFSM010000071">
    <property type="protein sequence ID" value="MEG3440038.1"/>
    <property type="molecule type" value="Genomic_DNA"/>
</dbReference>
<evidence type="ECO:0000313" key="1">
    <source>
        <dbReference type="EMBL" id="MEG3440038.1"/>
    </source>
</evidence>
<accession>A0AAW9QSJ0</accession>
<evidence type="ECO:0000313" key="2">
    <source>
        <dbReference type="Proteomes" id="UP001328733"/>
    </source>
</evidence>
<dbReference type="Proteomes" id="UP001328733">
    <property type="component" value="Unassembled WGS sequence"/>
</dbReference>
<proteinExistence type="predicted"/>
<gene>
    <name evidence="1" type="ORF">V0288_23115</name>
</gene>
<protein>
    <submittedName>
        <fullName evidence="1">GIY-YIG nuclease family protein</fullName>
    </submittedName>
</protein>
<name>A0AAW9QSJ0_9CHRO</name>
<organism evidence="1 2">
    <name type="scientific">Pannus brasiliensis CCIBt3594</name>
    <dbReference type="NCBI Taxonomy" id="1427578"/>
    <lineage>
        <taxon>Bacteria</taxon>
        <taxon>Bacillati</taxon>
        <taxon>Cyanobacteriota</taxon>
        <taxon>Cyanophyceae</taxon>
        <taxon>Oscillatoriophycideae</taxon>
        <taxon>Chroococcales</taxon>
        <taxon>Microcystaceae</taxon>
        <taxon>Pannus</taxon>
    </lineage>
</organism>
<reference evidence="1 2" key="1">
    <citation type="submission" date="2024-01" db="EMBL/GenBank/DDBJ databases">
        <title>Genomic insights into the taxonomy and metabolism of the cyanobacterium Pannus brasiliensis CCIBt3594.</title>
        <authorList>
            <person name="Machado M."/>
            <person name="Botero N.B."/>
            <person name="Andreote A.P.D."/>
            <person name="Feitosa A.M.T."/>
            <person name="Popin R."/>
            <person name="Sivonen K."/>
            <person name="Fiore M.F."/>
        </authorList>
    </citation>
    <scope>NUCLEOTIDE SEQUENCE [LARGE SCALE GENOMIC DNA]</scope>
    <source>
        <strain evidence="1 2">CCIBt3594</strain>
    </source>
</reference>
<keyword evidence="2" id="KW-1185">Reference proteome</keyword>
<comment type="caution">
    <text evidence="1">The sequence shown here is derived from an EMBL/GenBank/DDBJ whole genome shotgun (WGS) entry which is preliminary data.</text>
</comment>
<dbReference type="AlphaFoldDB" id="A0AAW9QSJ0"/>
<sequence>MNEPSLFKHEEPFRPTEEGLKMSKDFLIAWKSRIADYQKGVREGKGAIEQASLFALPKTTWHTADEIEPFALKRYPSDFYDLPPRCFESLDEGGCIYFQIDHAAGIILYIGETKLNARQRWVGRHYCKDYVLHYIELHRRYDLDVAISASFWYHVPPEKKILREWESELIHKWRSPFNREMWEFYGQPFQKI</sequence>